<dbReference type="SUPFAM" id="SSF64268">
    <property type="entry name" value="PX domain"/>
    <property type="match status" value="1"/>
</dbReference>
<dbReference type="OrthoDB" id="10521184at2759"/>
<organism evidence="2 3">
    <name type="scientific">Glutinoglossum americanum</name>
    <dbReference type="NCBI Taxonomy" id="1670608"/>
    <lineage>
        <taxon>Eukaryota</taxon>
        <taxon>Fungi</taxon>
        <taxon>Dikarya</taxon>
        <taxon>Ascomycota</taxon>
        <taxon>Pezizomycotina</taxon>
        <taxon>Geoglossomycetes</taxon>
        <taxon>Geoglossales</taxon>
        <taxon>Geoglossaceae</taxon>
        <taxon>Glutinoglossum</taxon>
    </lineage>
</organism>
<dbReference type="Gene3D" id="3.40.50.300">
    <property type="entry name" value="P-loop containing nucleotide triphosphate hydrolases"/>
    <property type="match status" value="1"/>
</dbReference>
<comment type="caution">
    <text evidence="2">The sequence shown here is derived from an EMBL/GenBank/DDBJ whole genome shotgun (WGS) entry which is preliminary data.</text>
</comment>
<dbReference type="SUPFAM" id="SSF52540">
    <property type="entry name" value="P-loop containing nucleoside triphosphate hydrolases"/>
    <property type="match status" value="1"/>
</dbReference>
<gene>
    <name evidence="2" type="ORF">FGG08_006125</name>
</gene>
<evidence type="ECO:0000313" key="2">
    <source>
        <dbReference type="EMBL" id="KAH0537055.1"/>
    </source>
</evidence>
<reference evidence="2" key="1">
    <citation type="submission" date="2021-03" db="EMBL/GenBank/DDBJ databases">
        <title>Comparative genomics and phylogenomic investigation of the class Geoglossomycetes provide insights into ecological specialization and systematics.</title>
        <authorList>
            <person name="Melie T."/>
            <person name="Pirro S."/>
            <person name="Miller A.N."/>
            <person name="Quandt A."/>
        </authorList>
    </citation>
    <scope>NUCLEOTIDE SEQUENCE</scope>
    <source>
        <strain evidence="2">GBOQ0MN5Z8</strain>
    </source>
</reference>
<dbReference type="InterPro" id="IPR027417">
    <property type="entry name" value="P-loop_NTPase"/>
</dbReference>
<dbReference type="Proteomes" id="UP000698800">
    <property type="component" value="Unassembled WGS sequence"/>
</dbReference>
<dbReference type="CDD" id="cd06093">
    <property type="entry name" value="PX_domain"/>
    <property type="match status" value="1"/>
</dbReference>
<evidence type="ECO:0008006" key="4">
    <source>
        <dbReference type="Google" id="ProtNLM"/>
    </source>
</evidence>
<evidence type="ECO:0000313" key="3">
    <source>
        <dbReference type="Proteomes" id="UP000698800"/>
    </source>
</evidence>
<feature type="region of interest" description="Disordered" evidence="1">
    <location>
        <begin position="527"/>
        <end position="609"/>
    </location>
</feature>
<accession>A0A9P8HT93</accession>
<name>A0A9P8HT93_9PEZI</name>
<feature type="compositionally biased region" description="Polar residues" evidence="1">
    <location>
        <begin position="562"/>
        <end position="583"/>
    </location>
</feature>
<sequence length="634" mass="70872">MTRQIDGETELFRCCYDIASTLFEPRRLPDLTNDQRLNHRLTEIWTSFKLLDENYHSPNQPFNVEPLPEFYLASLQLSGRALLKILSLYPSVGETLSSTAIVLRELIGEPTQQREPPPSPTQPPRLVVDQNDSELQRCVEELEENVGFLHPSVWRSNRYVPFIGVPTGRTPRFVSRKSQIGALDNAFRNPGRSGQGAICVLTGPDGAGKTEIAAQYAIQRKNDFSGGVFWITHNNVWTDAAKLIPFAKHGMGLEHPDIDTFAVLRSFLEMTKDVLIIYDGLDPWNLAGNDDLADFVGLGMKASLIITSTTVPPFLSEFKCPTHVLKVGDLPEEDAINHFLFLLARKKPGSLAEPREVSSILGSISCSPRALERATDYLSRTATRASEYAERLQDSRKPKVNQAKIVRCDDIESGSSLLIRVDTKDSIRKEIYRSYDQLVSLDSNINDLFGLFIETKYGSDYRLPETYDSENGRDQADRFLQRVIELPMTSCSKLLEDFLELGRDPIPAGPMPPTFETYPTRGRSLISRSREADHGSAANAESYGLSRTPTAPSISSKKDPLQRTQQTVAAKNSMTPEPQNAPQSVPKFGSSKDLSDIANASPNDRATPRRFRQKLASFFLCHKKFRSKFARAPG</sequence>
<protein>
    <recommendedName>
        <fullName evidence="4">NB-ARC domain-containing protein</fullName>
    </recommendedName>
</protein>
<dbReference type="AlphaFoldDB" id="A0A9P8HT93"/>
<evidence type="ECO:0000256" key="1">
    <source>
        <dbReference type="SAM" id="MobiDB-lite"/>
    </source>
</evidence>
<keyword evidence="3" id="KW-1185">Reference proteome</keyword>
<feature type="compositionally biased region" description="Polar residues" evidence="1">
    <location>
        <begin position="545"/>
        <end position="555"/>
    </location>
</feature>
<dbReference type="GO" id="GO:0035091">
    <property type="term" value="F:phosphatidylinositol binding"/>
    <property type="evidence" value="ECO:0007669"/>
    <property type="project" value="InterPro"/>
</dbReference>
<dbReference type="EMBL" id="JAGHQL010000165">
    <property type="protein sequence ID" value="KAH0537055.1"/>
    <property type="molecule type" value="Genomic_DNA"/>
</dbReference>
<proteinExistence type="predicted"/>
<dbReference type="InterPro" id="IPR036871">
    <property type="entry name" value="PX_dom_sf"/>
</dbReference>